<sequence length="1112" mass="130579">MQPLLLVLALCVAQICALPQGSPNDYNDEIDNEDTNVPWQPEPLKPAPWQEEPQIQPPQVVEVQVPGIGNIAGVKAFRNTARRPVNAFLGLRYGQVGGGLARFQAARPVGFQGRINATVPSPNCAQFPELDRLRTAESRGENVDDCLTLDIYAPENANRLPVLVFVHGEMLFDGGAEEGQPDYILERDVLLVSINYRLAPFGFLSALSDELPGNVALSDLHLALEWLHRNLPYFGGDPGKVTLVGQAGGATLAHALSLSGRAKNLFQQLILQSGTALNPYLIDERPLETLDTFARLARCPPATPTARGLQPLYACIARLPTSQLVAAFEQLFEQNERFGLAHIGGFKLVVGDRLGYLPRPPAQLAANVSNALPMIVGATKDAGAFILSRVYDQIASLRSYNVSDYIDVVLRHTAPPSEHRFWKQFALREIFLTDQERSASPESVAEGLLELSNYILYRAPVINSIRHSYRSVPAYLYLFAYRGQHHRFFHLRNPLPFGVDASLSDDGVYLFPYPPESSHLNSADSAVSNSLVDKWVDFAVAGVPNQNSGGWPRASSEYGPFLRFSNSIPLLELDPHFGEGLNLPNLSGESFKPTINITYPSPTTTTTTTRRPHAYNRPSRPNQQPRTWNPSNPDYVKDQEAKQQQFIRDRAQRWKEQQQREQEDRERQRQQREQEERERQQREQEEQERQRQQREQEERERQREQREQEERERQRQQREQDEPERERQLLEEEERVRQQQELEREQQEREQEERYNQEREQQVQYEQEPQPVDNPEEHPYDGFPSYKEVEQQREWQEQQERERQEREQQEREQQEREQQERDQQERDRQERARQDRDQQERDRQDQEQREREQQEQDQQERERQEQEPQEPEDNPEDPSYDVHPSDPEPDRNYNEEQEREEQQREQLRREQQEQRDREDQLQREREQERERQDWVREDQPKDKPEDYPSYEEYLKAQEESNSERDRNYDEEQERERQQQEQLHQERHPHPEGNLPETHDSDPNYAEEEESDQQAGEDQVVNRNSYSDNEELERSQDEETDPDALNPADFENYEAYILAATKQQEERDEQYRLEDERIRAQQEEEYRLRLNRQRRNVIGPNRTGKTPSGYFRN</sequence>
<dbReference type="PROSITE" id="PS00941">
    <property type="entry name" value="CARBOXYLESTERASE_B_2"/>
    <property type="match status" value="1"/>
</dbReference>
<dbReference type="InterPro" id="IPR002018">
    <property type="entry name" value="CarbesteraseB"/>
</dbReference>
<feature type="signal peptide" evidence="6">
    <location>
        <begin position="1"/>
        <end position="17"/>
    </location>
</feature>
<evidence type="ECO:0000313" key="10">
    <source>
        <dbReference type="RefSeq" id="XP_016979656.1"/>
    </source>
</evidence>
<comment type="subcellular location">
    <subcellularLocation>
        <location evidence="1">Secreted</location>
    </subcellularLocation>
</comment>
<evidence type="ECO:0000256" key="3">
    <source>
        <dbReference type="ARBA" id="ARBA00023157"/>
    </source>
</evidence>
<dbReference type="InterPro" id="IPR019819">
    <property type="entry name" value="Carboxylesterase_B_CS"/>
</dbReference>
<dbReference type="PANTHER" id="PTHR43142:SF12">
    <property type="entry name" value="CARBOXYLESTERASE TYPE B DOMAIN-CONTAINING PROTEIN-RELATED"/>
    <property type="match status" value="1"/>
</dbReference>
<dbReference type="Pfam" id="PF00135">
    <property type="entry name" value="COesterase"/>
    <property type="match status" value="1"/>
</dbReference>
<evidence type="ECO:0000313" key="8">
    <source>
        <dbReference type="EnsemblMetazoa" id="XP_016979656.1"/>
    </source>
</evidence>
<keyword evidence="4" id="KW-0325">Glycoprotein</keyword>
<dbReference type="InterPro" id="IPR029058">
    <property type="entry name" value="AB_hydrolase_fold"/>
</dbReference>
<feature type="region of interest" description="Disordered" evidence="5">
    <location>
        <begin position="586"/>
        <end position="1051"/>
    </location>
</feature>
<feature type="compositionally biased region" description="Polar residues" evidence="5">
    <location>
        <begin position="586"/>
        <end position="602"/>
    </location>
</feature>
<reference evidence="9" key="1">
    <citation type="journal article" date="2021" name="Elife">
        <title>Highly contiguous assemblies of 101 drosophilid genomes.</title>
        <authorList>
            <person name="Kim B.Y."/>
            <person name="Wang J.R."/>
            <person name="Miller D.E."/>
            <person name="Barmina O."/>
            <person name="Delaney E."/>
            <person name="Thompson A."/>
            <person name="Comeault A.A."/>
            <person name="Peede D."/>
            <person name="D'Agostino E.R."/>
            <person name="Pelaez J."/>
            <person name="Aguilar J.M."/>
            <person name="Haji D."/>
            <person name="Matsunaga T."/>
            <person name="Armstrong E.E."/>
            <person name="Zych M."/>
            <person name="Ogawa Y."/>
            <person name="Stamenkovic-Radak M."/>
            <person name="Jelic M."/>
            <person name="Veselinovic M.S."/>
            <person name="Tanaskovic M."/>
            <person name="Eric P."/>
            <person name="Gao J.J."/>
            <person name="Katoh T.K."/>
            <person name="Toda M.J."/>
            <person name="Watabe H."/>
            <person name="Watada M."/>
            <person name="Davis J.S."/>
            <person name="Moyle L.C."/>
            <person name="Manoli G."/>
            <person name="Bertolini E."/>
            <person name="Kostal V."/>
            <person name="Hawley R.S."/>
            <person name="Takahashi A."/>
            <person name="Jones C.D."/>
            <person name="Price D.K."/>
            <person name="Whiteman N."/>
            <person name="Kopp A."/>
            <person name="Matute D.R."/>
            <person name="Petrov D.A."/>
        </authorList>
    </citation>
    <scope>NUCLEOTIDE SEQUENCE [LARGE SCALE GENOMIC DNA]</scope>
</reference>
<reference evidence="10" key="2">
    <citation type="submission" date="2025-04" db="UniProtKB">
        <authorList>
            <consortium name="RefSeq"/>
        </authorList>
    </citation>
    <scope>IDENTIFICATION</scope>
</reference>
<keyword evidence="9" id="KW-1185">Reference proteome</keyword>
<feature type="compositionally biased region" description="Polar residues" evidence="5">
    <location>
        <begin position="1012"/>
        <end position="1026"/>
    </location>
</feature>
<evidence type="ECO:0000256" key="1">
    <source>
        <dbReference type="ARBA" id="ARBA00004613"/>
    </source>
</evidence>
<dbReference type="EnsemblMetazoa" id="XM_017124167.1">
    <property type="protein sequence ID" value="XP_016979656.1"/>
    <property type="gene ID" value="LOC108044988"/>
</dbReference>
<evidence type="ECO:0000259" key="7">
    <source>
        <dbReference type="Pfam" id="PF00135"/>
    </source>
</evidence>
<evidence type="ECO:0000313" key="9">
    <source>
        <dbReference type="Proteomes" id="UP001652680"/>
    </source>
</evidence>
<keyword evidence="6" id="KW-0732">Signal</keyword>
<organism evidence="10">
    <name type="scientific">Drosophila rhopaloa</name>
    <name type="common">Fruit fly</name>
    <dbReference type="NCBI Taxonomy" id="1041015"/>
    <lineage>
        <taxon>Eukaryota</taxon>
        <taxon>Metazoa</taxon>
        <taxon>Ecdysozoa</taxon>
        <taxon>Arthropoda</taxon>
        <taxon>Hexapoda</taxon>
        <taxon>Insecta</taxon>
        <taxon>Pterygota</taxon>
        <taxon>Neoptera</taxon>
        <taxon>Endopterygota</taxon>
        <taxon>Diptera</taxon>
        <taxon>Brachycera</taxon>
        <taxon>Muscomorpha</taxon>
        <taxon>Ephydroidea</taxon>
        <taxon>Drosophilidae</taxon>
        <taxon>Drosophila</taxon>
        <taxon>Sophophora</taxon>
    </lineage>
</organism>
<reference evidence="8" key="3">
    <citation type="submission" date="2025-05" db="UniProtKB">
        <authorList>
            <consortium name="EnsemblMetazoa"/>
        </authorList>
    </citation>
    <scope>IDENTIFICATION</scope>
</reference>
<keyword evidence="2" id="KW-0964">Secreted</keyword>
<accession>A0A6P4F2T6</accession>
<dbReference type="AlphaFoldDB" id="A0A6P4F2T6"/>
<dbReference type="OrthoDB" id="3200163at2759"/>
<name>A0A6P4F2T6_DRORH</name>
<feature type="compositionally biased region" description="Basic and acidic residues" evidence="5">
    <location>
        <begin position="883"/>
        <end position="1001"/>
    </location>
</feature>
<keyword evidence="3" id="KW-1015">Disulfide bond</keyword>
<feature type="compositionally biased region" description="Basic and acidic residues" evidence="5">
    <location>
        <begin position="787"/>
        <end position="866"/>
    </location>
</feature>
<evidence type="ECO:0000256" key="2">
    <source>
        <dbReference type="ARBA" id="ARBA00022525"/>
    </source>
</evidence>
<evidence type="ECO:0000256" key="6">
    <source>
        <dbReference type="SAM" id="SignalP"/>
    </source>
</evidence>
<feature type="domain" description="Carboxylesterase type B" evidence="7">
    <location>
        <begin position="60"/>
        <end position="566"/>
    </location>
</feature>
<dbReference type="PANTHER" id="PTHR43142">
    <property type="entry name" value="CARBOXYLIC ESTER HYDROLASE"/>
    <property type="match status" value="1"/>
</dbReference>
<gene>
    <name evidence="10" type="primary">LOC108044988</name>
    <name evidence="8" type="synonym">108044988</name>
</gene>
<feature type="compositionally biased region" description="Basic and acidic residues" evidence="5">
    <location>
        <begin position="635"/>
        <end position="761"/>
    </location>
</feature>
<feature type="chain" id="PRO_5027984582" evidence="6">
    <location>
        <begin position="18"/>
        <end position="1112"/>
    </location>
</feature>
<evidence type="ECO:0000256" key="5">
    <source>
        <dbReference type="SAM" id="MobiDB-lite"/>
    </source>
</evidence>
<evidence type="ECO:0000256" key="4">
    <source>
        <dbReference type="ARBA" id="ARBA00023180"/>
    </source>
</evidence>
<dbReference type="RefSeq" id="XP_016979656.1">
    <property type="nucleotide sequence ID" value="XM_017124167.1"/>
</dbReference>
<feature type="compositionally biased region" description="Polar residues" evidence="5">
    <location>
        <begin position="619"/>
        <end position="632"/>
    </location>
</feature>
<dbReference type="GeneID" id="108044988"/>
<dbReference type="Proteomes" id="UP001652680">
    <property type="component" value="Unassembled WGS sequence"/>
</dbReference>
<protein>
    <submittedName>
        <fullName evidence="10">Glutactin</fullName>
    </submittedName>
</protein>
<dbReference type="Gene3D" id="3.40.50.1820">
    <property type="entry name" value="alpha/beta hydrolase"/>
    <property type="match status" value="1"/>
</dbReference>
<proteinExistence type="predicted"/>
<feature type="compositionally biased region" description="Acidic residues" evidence="5">
    <location>
        <begin position="867"/>
        <end position="879"/>
    </location>
</feature>
<dbReference type="SUPFAM" id="SSF53474">
    <property type="entry name" value="alpha/beta-Hydrolases"/>
    <property type="match status" value="1"/>
</dbReference>
<dbReference type="GO" id="GO:0005576">
    <property type="term" value="C:extracellular region"/>
    <property type="evidence" value="ECO:0007669"/>
    <property type="project" value="UniProtKB-SubCell"/>
</dbReference>